<evidence type="ECO:0000256" key="11">
    <source>
        <dbReference type="HAMAP-Rule" id="MF_01576"/>
    </source>
</evidence>
<dbReference type="CDD" id="cd01080">
    <property type="entry name" value="NAD_bind_m-THF_DH_Cyclohyd"/>
    <property type="match status" value="1"/>
</dbReference>
<evidence type="ECO:0000256" key="6">
    <source>
        <dbReference type="ARBA" id="ARBA00022857"/>
    </source>
</evidence>
<evidence type="ECO:0000256" key="7">
    <source>
        <dbReference type="ARBA" id="ARBA00023002"/>
    </source>
</evidence>
<evidence type="ECO:0000256" key="2">
    <source>
        <dbReference type="ARBA" id="ARBA00022563"/>
    </source>
</evidence>
<feature type="binding site" evidence="11">
    <location>
        <begin position="164"/>
        <end position="166"/>
    </location>
    <ligand>
        <name>NADP(+)</name>
        <dbReference type="ChEBI" id="CHEBI:58349"/>
    </ligand>
</feature>
<proteinExistence type="inferred from homology"/>
<dbReference type="InterPro" id="IPR036291">
    <property type="entry name" value="NAD(P)-bd_dom_sf"/>
</dbReference>
<reference evidence="14 15" key="1">
    <citation type="submission" date="2023-03" db="EMBL/GenBank/DDBJ databases">
        <title>Description of Hydrogenimonas sp. ISO32.</title>
        <authorList>
            <person name="Mino S."/>
            <person name="Fukazawa S."/>
            <person name="Sawabe T."/>
        </authorList>
    </citation>
    <scope>NUCLEOTIDE SEQUENCE [LARGE SCALE GENOMIC DNA]</scope>
    <source>
        <strain evidence="14 15">ISO32</strain>
    </source>
</reference>
<dbReference type="EC" id="3.5.4.9" evidence="11"/>
<accession>A0ABM8FPL5</accession>
<keyword evidence="2 11" id="KW-0554">One-carbon metabolism</keyword>
<keyword evidence="15" id="KW-1185">Reference proteome</keyword>
<feature type="domain" description="Tetrahydrofolate dehydrogenase/cyclohydrolase NAD(P)-binding" evidence="13">
    <location>
        <begin position="138"/>
        <end position="280"/>
    </location>
</feature>
<dbReference type="Gene3D" id="3.40.50.10860">
    <property type="entry name" value="Leucine Dehydrogenase, chain A, domain 1"/>
    <property type="match status" value="1"/>
</dbReference>
<evidence type="ECO:0000256" key="5">
    <source>
        <dbReference type="ARBA" id="ARBA00022801"/>
    </source>
</evidence>
<dbReference type="SUPFAM" id="SSF53223">
    <property type="entry name" value="Aminoacid dehydrogenase-like, N-terminal domain"/>
    <property type="match status" value="1"/>
</dbReference>
<evidence type="ECO:0000313" key="15">
    <source>
        <dbReference type="Proteomes" id="UP001321445"/>
    </source>
</evidence>
<evidence type="ECO:0000256" key="10">
    <source>
        <dbReference type="ARBA" id="ARBA00023268"/>
    </source>
</evidence>
<dbReference type="EMBL" id="AP027370">
    <property type="protein sequence ID" value="BDY13959.1"/>
    <property type="molecule type" value="Genomic_DNA"/>
</dbReference>
<feature type="binding site" evidence="11">
    <location>
        <position position="189"/>
    </location>
    <ligand>
        <name>NADP(+)</name>
        <dbReference type="ChEBI" id="CHEBI:58349"/>
    </ligand>
</feature>
<keyword evidence="6 11" id="KW-0521">NADP</keyword>
<comment type="pathway">
    <text evidence="1 11">One-carbon metabolism; tetrahydrofolate interconversion.</text>
</comment>
<dbReference type="SUPFAM" id="SSF51735">
    <property type="entry name" value="NAD(P)-binding Rossmann-fold domains"/>
    <property type="match status" value="1"/>
</dbReference>
<dbReference type="Pfam" id="PF02882">
    <property type="entry name" value="THF_DHG_CYH_C"/>
    <property type="match status" value="1"/>
</dbReference>
<dbReference type="InterPro" id="IPR000672">
    <property type="entry name" value="THF_DH/CycHdrlase"/>
</dbReference>
<dbReference type="InterPro" id="IPR046346">
    <property type="entry name" value="Aminoacid_DH-like_N_sf"/>
</dbReference>
<dbReference type="InterPro" id="IPR020630">
    <property type="entry name" value="THF_DH/CycHdrlase_cat_dom"/>
</dbReference>
<dbReference type="NCBIfam" id="NF010787">
    <property type="entry name" value="PRK14191.1"/>
    <property type="match status" value="1"/>
</dbReference>
<dbReference type="InterPro" id="IPR020631">
    <property type="entry name" value="THF_DH/CycHdrlase_NAD-bd_dom"/>
</dbReference>
<dbReference type="InterPro" id="IPR020867">
    <property type="entry name" value="THF_DH/CycHdrlase_CS"/>
</dbReference>
<comment type="catalytic activity">
    <reaction evidence="11">
        <text>(6R)-5,10-methylene-5,6,7,8-tetrahydrofolate + NADP(+) = (6R)-5,10-methenyltetrahydrofolate + NADPH</text>
        <dbReference type="Rhea" id="RHEA:22812"/>
        <dbReference type="ChEBI" id="CHEBI:15636"/>
        <dbReference type="ChEBI" id="CHEBI:57455"/>
        <dbReference type="ChEBI" id="CHEBI:57783"/>
        <dbReference type="ChEBI" id="CHEBI:58349"/>
        <dbReference type="EC" id="1.5.1.5"/>
    </reaction>
</comment>
<comment type="subunit">
    <text evidence="11">Homodimer.</text>
</comment>
<dbReference type="Pfam" id="PF00763">
    <property type="entry name" value="THF_DHG_CYH"/>
    <property type="match status" value="1"/>
</dbReference>
<keyword evidence="3 11" id="KW-0028">Amino-acid biosynthesis</keyword>
<sequence>MQIIDGKKLAKEIRDQIATEVEELKTSRDITPGLAVVLVGDDPASHAYVKMKAKACKEAGIYSITHEMPASISQSEIEETILMMNKNPNIDGILVQLPLPSHIDTTKILELIDPKKDVDGFHAYNFGRLMTGLDGFVPCTPLGVMEMLKAYNIDPKGKDACVVGASNIVGKPMAALLLNAFATVDICHIYTKDLAEHTKRADILVVGVGKAGLITEEMVKEGAIVIDIGINRLEDGTLVGDVDYETVAPKCSYITPVPGGVGPMTIAMLLKNTLKAAKERA</sequence>
<evidence type="ECO:0000259" key="12">
    <source>
        <dbReference type="Pfam" id="PF00763"/>
    </source>
</evidence>
<dbReference type="PRINTS" id="PR00085">
    <property type="entry name" value="THFDHDRGNASE"/>
</dbReference>
<dbReference type="RefSeq" id="WP_286336896.1">
    <property type="nucleotide sequence ID" value="NZ_AP027370.1"/>
</dbReference>
<keyword evidence="8 11" id="KW-0368">Histidine biosynthesis</keyword>
<feature type="binding site" evidence="11">
    <location>
        <position position="230"/>
    </location>
    <ligand>
        <name>NADP(+)</name>
        <dbReference type="ChEBI" id="CHEBI:58349"/>
    </ligand>
</feature>
<dbReference type="NCBIfam" id="NF010780">
    <property type="entry name" value="PRK14183.1"/>
    <property type="match status" value="1"/>
</dbReference>
<organism evidence="14 15">
    <name type="scientific">Hydrogenimonas cancrithermarum</name>
    <dbReference type="NCBI Taxonomy" id="2993563"/>
    <lineage>
        <taxon>Bacteria</taxon>
        <taxon>Pseudomonadati</taxon>
        <taxon>Campylobacterota</taxon>
        <taxon>Epsilonproteobacteria</taxon>
        <taxon>Campylobacterales</taxon>
        <taxon>Hydrogenimonadaceae</taxon>
        <taxon>Hydrogenimonas</taxon>
    </lineage>
</organism>
<dbReference type="PANTHER" id="PTHR48099:SF5">
    <property type="entry name" value="C-1-TETRAHYDROFOLATE SYNTHASE, CYTOPLASMIC"/>
    <property type="match status" value="1"/>
</dbReference>
<keyword evidence="7 11" id="KW-0560">Oxidoreductase</keyword>
<comment type="function">
    <text evidence="11">Catalyzes the oxidation of 5,10-methylenetetrahydrofolate to 5,10-methenyltetrahydrofolate and then the hydrolysis of 5,10-methenyltetrahydrofolate to 10-formyltetrahydrofolate.</text>
</comment>
<dbReference type="NCBIfam" id="NF008058">
    <property type="entry name" value="PRK10792.1"/>
    <property type="match status" value="1"/>
</dbReference>
<evidence type="ECO:0000256" key="3">
    <source>
        <dbReference type="ARBA" id="ARBA00022605"/>
    </source>
</evidence>
<keyword evidence="9 11" id="KW-0486">Methionine biosynthesis</keyword>
<evidence type="ECO:0000256" key="9">
    <source>
        <dbReference type="ARBA" id="ARBA00023167"/>
    </source>
</evidence>
<dbReference type="Gene3D" id="3.40.50.720">
    <property type="entry name" value="NAD(P)-binding Rossmann-like Domain"/>
    <property type="match status" value="1"/>
</dbReference>
<dbReference type="PANTHER" id="PTHR48099">
    <property type="entry name" value="C-1-TETRAHYDROFOLATE SYNTHASE, CYTOPLASMIC-RELATED"/>
    <property type="match status" value="1"/>
</dbReference>
<dbReference type="EC" id="1.5.1.5" evidence="11"/>
<dbReference type="PROSITE" id="PS00767">
    <property type="entry name" value="THF_DHG_CYH_2"/>
    <property type="match status" value="1"/>
</dbReference>
<evidence type="ECO:0000259" key="13">
    <source>
        <dbReference type="Pfam" id="PF02882"/>
    </source>
</evidence>
<dbReference type="NCBIfam" id="NF010783">
    <property type="entry name" value="PRK14186.1"/>
    <property type="match status" value="1"/>
</dbReference>
<evidence type="ECO:0000313" key="14">
    <source>
        <dbReference type="EMBL" id="BDY13959.1"/>
    </source>
</evidence>
<evidence type="ECO:0000256" key="4">
    <source>
        <dbReference type="ARBA" id="ARBA00022755"/>
    </source>
</evidence>
<keyword evidence="5 11" id="KW-0378">Hydrolase</keyword>
<comment type="similarity">
    <text evidence="11">Belongs to the tetrahydrofolate dehydrogenase/cyclohydrolase family.</text>
</comment>
<gene>
    <name evidence="11 14" type="primary">folD</name>
    <name evidence="14" type="ORF">HCR_22710</name>
</gene>
<protein>
    <recommendedName>
        <fullName evidence="11">Bifunctional protein FolD</fullName>
    </recommendedName>
    <domain>
        <recommendedName>
            <fullName evidence="11">Methylenetetrahydrofolate dehydrogenase</fullName>
            <ecNumber evidence="11">1.5.1.5</ecNumber>
        </recommendedName>
    </domain>
    <domain>
        <recommendedName>
            <fullName evidence="11">Methenyltetrahydrofolate cyclohydrolase</fullName>
            <ecNumber evidence="11">3.5.4.9</ecNumber>
        </recommendedName>
    </domain>
</protein>
<evidence type="ECO:0000256" key="8">
    <source>
        <dbReference type="ARBA" id="ARBA00023102"/>
    </source>
</evidence>
<keyword evidence="10 11" id="KW-0511">Multifunctional enzyme</keyword>
<dbReference type="HAMAP" id="MF_01576">
    <property type="entry name" value="THF_DHG_CYH"/>
    <property type="match status" value="1"/>
</dbReference>
<keyword evidence="4 11" id="KW-0658">Purine biosynthesis</keyword>
<dbReference type="Proteomes" id="UP001321445">
    <property type="component" value="Chromosome"/>
</dbReference>
<feature type="domain" description="Tetrahydrofolate dehydrogenase/cyclohydrolase catalytic" evidence="12">
    <location>
        <begin position="4"/>
        <end position="119"/>
    </location>
</feature>
<comment type="catalytic activity">
    <reaction evidence="11">
        <text>(6R)-5,10-methenyltetrahydrofolate + H2O = (6R)-10-formyltetrahydrofolate + H(+)</text>
        <dbReference type="Rhea" id="RHEA:23700"/>
        <dbReference type="ChEBI" id="CHEBI:15377"/>
        <dbReference type="ChEBI" id="CHEBI:15378"/>
        <dbReference type="ChEBI" id="CHEBI:57455"/>
        <dbReference type="ChEBI" id="CHEBI:195366"/>
        <dbReference type="EC" id="3.5.4.9"/>
    </reaction>
</comment>
<evidence type="ECO:0000256" key="1">
    <source>
        <dbReference type="ARBA" id="ARBA00004777"/>
    </source>
</evidence>
<name>A0ABM8FPL5_9BACT</name>